<gene>
    <name evidence="3" type="ORF">SINC0208_LOCUS113</name>
</gene>
<name>A0A7S3IC33_9SPIT</name>
<organism evidence="3">
    <name type="scientific">Strombidium inclinatum</name>
    <dbReference type="NCBI Taxonomy" id="197538"/>
    <lineage>
        <taxon>Eukaryota</taxon>
        <taxon>Sar</taxon>
        <taxon>Alveolata</taxon>
        <taxon>Ciliophora</taxon>
        <taxon>Intramacronucleata</taxon>
        <taxon>Spirotrichea</taxon>
        <taxon>Oligotrichia</taxon>
        <taxon>Strombidiidae</taxon>
        <taxon>Strombidium</taxon>
    </lineage>
</organism>
<dbReference type="GO" id="GO:0003723">
    <property type="term" value="F:RNA binding"/>
    <property type="evidence" value="ECO:0007669"/>
    <property type="project" value="UniProtKB-KW"/>
</dbReference>
<reference evidence="3" key="1">
    <citation type="submission" date="2021-01" db="EMBL/GenBank/DDBJ databases">
        <authorList>
            <person name="Corre E."/>
            <person name="Pelletier E."/>
            <person name="Niang G."/>
            <person name="Scheremetjew M."/>
            <person name="Finn R."/>
            <person name="Kale V."/>
            <person name="Holt S."/>
            <person name="Cochrane G."/>
            <person name="Meng A."/>
            <person name="Brown T."/>
            <person name="Cohen L."/>
        </authorList>
    </citation>
    <scope>NUCLEOTIDE SEQUENCE</scope>
    <source>
        <strain evidence="3">S3</strain>
    </source>
</reference>
<dbReference type="InterPro" id="IPR002775">
    <property type="entry name" value="DNA/RNA-bd_Alba-like"/>
</dbReference>
<dbReference type="InterPro" id="IPR014560">
    <property type="entry name" value="UCP030333_Alba"/>
</dbReference>
<dbReference type="Gene3D" id="3.30.110.20">
    <property type="entry name" value="Alba-like domain"/>
    <property type="match status" value="1"/>
</dbReference>
<dbReference type="EMBL" id="HBIH01000285">
    <property type="protein sequence ID" value="CAE0319536.1"/>
    <property type="molecule type" value="Transcribed_RNA"/>
</dbReference>
<dbReference type="PANTHER" id="PTHR31947:SF36">
    <property type="entry name" value="DNA_RNA-BINDING PROTEIN ALBA-LIKE DOMAIN-CONTAINING PROTEIN"/>
    <property type="match status" value="1"/>
</dbReference>
<dbReference type="PANTHER" id="PTHR31947">
    <property type="entry name" value="DNA/RNA-BINDING PROTEIN ALBA 3"/>
    <property type="match status" value="1"/>
</dbReference>
<feature type="domain" description="DNA/RNA-binding protein Alba-like" evidence="2">
    <location>
        <begin position="18"/>
        <end position="80"/>
    </location>
</feature>
<evidence type="ECO:0000256" key="1">
    <source>
        <dbReference type="ARBA" id="ARBA00022884"/>
    </source>
</evidence>
<dbReference type="GO" id="GO:0005634">
    <property type="term" value="C:nucleus"/>
    <property type="evidence" value="ECO:0007669"/>
    <property type="project" value="TreeGrafter"/>
</dbReference>
<keyword evidence="1" id="KW-0694">RNA-binding</keyword>
<dbReference type="Pfam" id="PF01918">
    <property type="entry name" value="Alba"/>
    <property type="match status" value="1"/>
</dbReference>
<dbReference type="InterPro" id="IPR036882">
    <property type="entry name" value="Alba-like_dom_sf"/>
</dbReference>
<proteinExistence type="predicted"/>
<dbReference type="AlphaFoldDB" id="A0A7S3IC33"/>
<evidence type="ECO:0000313" key="3">
    <source>
        <dbReference type="EMBL" id="CAE0319536.1"/>
    </source>
</evidence>
<evidence type="ECO:0000259" key="2">
    <source>
        <dbReference type="Pfam" id="PF01918"/>
    </source>
</evidence>
<sequence length="143" mass="16314">MENKDAAQTPKELKIDSNQINVSIHRNDGFYVHLCKKTLEKYDDLVLHALGNATSVSVIAAEKLVRNGYADYVSMETKTIEVEEGRKRNKDSSHPPRMVKRAKLLVTLKRSANFSENMKKYNEIKEENDQYIAAEKTAREAAK</sequence>
<dbReference type="SUPFAM" id="SSF82704">
    <property type="entry name" value="AlbA-like"/>
    <property type="match status" value="1"/>
</dbReference>
<protein>
    <recommendedName>
        <fullName evidence="2">DNA/RNA-binding protein Alba-like domain-containing protein</fullName>
    </recommendedName>
</protein>
<accession>A0A7S3IC33</accession>